<name>A0A269XYF6_9PROT</name>
<evidence type="ECO:0000313" key="5">
    <source>
        <dbReference type="EMBL" id="PAK77881.1"/>
    </source>
</evidence>
<gene>
    <name evidence="5" type="ORF">B8X00_08585</name>
</gene>
<dbReference type="PANTHER" id="PTHR43591:SF24">
    <property type="entry name" value="2-METHOXY-6-POLYPRENYL-1,4-BENZOQUINOL METHYLASE, MITOCHONDRIAL"/>
    <property type="match status" value="1"/>
</dbReference>
<dbReference type="RefSeq" id="WP_095349847.1">
    <property type="nucleotide sequence ID" value="NZ_JBDNMF010000002.1"/>
</dbReference>
<keyword evidence="1" id="KW-0474">Menaquinone biosynthesis</keyword>
<evidence type="ECO:0000256" key="1">
    <source>
        <dbReference type="ARBA" id="ARBA00022428"/>
    </source>
</evidence>
<evidence type="ECO:0000313" key="6">
    <source>
        <dbReference type="Proteomes" id="UP000216151"/>
    </source>
</evidence>
<dbReference type="SUPFAM" id="SSF53335">
    <property type="entry name" value="S-adenosyl-L-methionine-dependent methyltransferases"/>
    <property type="match status" value="1"/>
</dbReference>
<dbReference type="CDD" id="cd02440">
    <property type="entry name" value="AdoMet_MTases"/>
    <property type="match status" value="1"/>
</dbReference>
<dbReference type="AlphaFoldDB" id="A0A269XYF6"/>
<organism evidence="5 6">
    <name type="scientific">Acetobacter fabarum</name>
    <dbReference type="NCBI Taxonomy" id="483199"/>
    <lineage>
        <taxon>Bacteria</taxon>
        <taxon>Pseudomonadati</taxon>
        <taxon>Pseudomonadota</taxon>
        <taxon>Alphaproteobacteria</taxon>
        <taxon>Acetobacterales</taxon>
        <taxon>Acetobacteraceae</taxon>
        <taxon>Acetobacter</taxon>
    </lineage>
</organism>
<keyword evidence="6" id="KW-1185">Reference proteome</keyword>
<protein>
    <submittedName>
        <fullName evidence="5">Dimethylmenaquinone methyltransferase</fullName>
    </submittedName>
</protein>
<dbReference type="InterPro" id="IPR004033">
    <property type="entry name" value="UbiE/COQ5_MeTrFase"/>
</dbReference>
<dbReference type="PANTHER" id="PTHR43591">
    <property type="entry name" value="METHYLTRANSFERASE"/>
    <property type="match status" value="1"/>
</dbReference>
<dbReference type="GO" id="GO:0032259">
    <property type="term" value="P:methylation"/>
    <property type="evidence" value="ECO:0007669"/>
    <property type="project" value="UniProtKB-KW"/>
</dbReference>
<reference evidence="5 6" key="1">
    <citation type="submission" date="2017-04" db="EMBL/GenBank/DDBJ databases">
        <title>Kefir bacterial isolates.</title>
        <authorList>
            <person name="Kim Y."/>
            <person name="Blasche S."/>
            <person name="Patil K.R."/>
        </authorList>
    </citation>
    <scope>NUCLEOTIDE SEQUENCE [LARGE SCALE GENOMIC DNA]</scope>
    <source>
        <strain evidence="5 6">KR</strain>
    </source>
</reference>
<dbReference type="GO" id="GO:0009234">
    <property type="term" value="P:menaquinone biosynthetic process"/>
    <property type="evidence" value="ECO:0007669"/>
    <property type="project" value="UniProtKB-KW"/>
</dbReference>
<sequence length="247" mass="27393">MSERIPCPPHPVLPDYYRTKGEHRQFVRSIFDKTAGYYDRINAVFSLGSGKWYRRWMLRMAGLRAGQTLLDVATGTGLVAQEAATITDAANIIGLDMSAGMLQQCRDKLPIQVVLADAQALPVAPASMDMLSMGYALRHVQDLGATFAGYLDVLKPGGHVLILEIGRADNRLIQLMLRFYLGRVVPLLSGVAASQDSRRLMAYYWDTIEECVPPARILGTMQSVGFSNVRKHTSFGVFHAYMAERPL</sequence>
<dbReference type="PROSITE" id="PS51608">
    <property type="entry name" value="SAM_MT_UBIE"/>
    <property type="match status" value="1"/>
</dbReference>
<dbReference type="Proteomes" id="UP000216151">
    <property type="component" value="Unassembled WGS sequence"/>
</dbReference>
<keyword evidence="2 5" id="KW-0489">Methyltransferase</keyword>
<proteinExistence type="predicted"/>
<dbReference type="GO" id="GO:0008168">
    <property type="term" value="F:methyltransferase activity"/>
    <property type="evidence" value="ECO:0007669"/>
    <property type="project" value="UniProtKB-KW"/>
</dbReference>
<dbReference type="OrthoDB" id="21342at2"/>
<accession>A0A269XYF6</accession>
<evidence type="ECO:0000256" key="4">
    <source>
        <dbReference type="ARBA" id="ARBA00022691"/>
    </source>
</evidence>
<dbReference type="Pfam" id="PF01209">
    <property type="entry name" value="Ubie_methyltran"/>
    <property type="match status" value="1"/>
</dbReference>
<comment type="caution">
    <text evidence="5">The sequence shown here is derived from an EMBL/GenBank/DDBJ whole genome shotgun (WGS) entry which is preliminary data.</text>
</comment>
<dbReference type="InterPro" id="IPR029063">
    <property type="entry name" value="SAM-dependent_MTases_sf"/>
</dbReference>
<dbReference type="EMBL" id="NCXK01000010">
    <property type="protein sequence ID" value="PAK77881.1"/>
    <property type="molecule type" value="Genomic_DNA"/>
</dbReference>
<evidence type="ECO:0000256" key="3">
    <source>
        <dbReference type="ARBA" id="ARBA00022679"/>
    </source>
</evidence>
<evidence type="ECO:0000256" key="2">
    <source>
        <dbReference type="ARBA" id="ARBA00022603"/>
    </source>
</evidence>
<keyword evidence="3 5" id="KW-0808">Transferase</keyword>
<dbReference type="Gene3D" id="3.40.50.150">
    <property type="entry name" value="Vaccinia Virus protein VP39"/>
    <property type="match status" value="1"/>
</dbReference>
<keyword evidence="4" id="KW-0949">S-adenosyl-L-methionine</keyword>